<dbReference type="Gene3D" id="3.40.50.2300">
    <property type="match status" value="1"/>
</dbReference>
<protein>
    <recommendedName>
        <fullName evidence="3">Phosphodiesterase</fullName>
        <ecNumber evidence="3">3.1.4.-</ecNumber>
    </recommendedName>
</protein>
<dbReference type="InterPro" id="IPR011006">
    <property type="entry name" value="CheY-like_superfamily"/>
</dbReference>
<feature type="region of interest" description="Disordered" evidence="4">
    <location>
        <begin position="1"/>
        <end position="20"/>
    </location>
</feature>
<keyword evidence="2 3" id="KW-0378">Hydrolase</keyword>
<feature type="compositionally biased region" description="Polar residues" evidence="4">
    <location>
        <begin position="47"/>
        <end position="57"/>
    </location>
</feature>
<evidence type="ECO:0000313" key="6">
    <source>
        <dbReference type="EMBL" id="KAK9760252.1"/>
    </source>
</evidence>
<name>A0ABR2WFH1_9FUNG</name>
<dbReference type="SUPFAM" id="SSF52172">
    <property type="entry name" value="CheY-like"/>
    <property type="match status" value="1"/>
</dbReference>
<dbReference type="Pfam" id="PF00233">
    <property type="entry name" value="PDEase_I"/>
    <property type="match status" value="1"/>
</dbReference>
<dbReference type="SUPFAM" id="SSF109604">
    <property type="entry name" value="HD-domain/PDEase-like"/>
    <property type="match status" value="1"/>
</dbReference>
<proteinExistence type="inferred from homology"/>
<dbReference type="PROSITE" id="PS51845">
    <property type="entry name" value="PDEASE_I_2"/>
    <property type="match status" value="1"/>
</dbReference>
<gene>
    <name evidence="6" type="primary">PDE2_9</name>
    <name evidence="6" type="ORF">K7432_015943</name>
</gene>
<keyword evidence="7" id="KW-1185">Reference proteome</keyword>
<dbReference type="Proteomes" id="UP001479436">
    <property type="component" value="Unassembled WGS sequence"/>
</dbReference>
<dbReference type="CDD" id="cd00077">
    <property type="entry name" value="HDc"/>
    <property type="match status" value="1"/>
</dbReference>
<dbReference type="InterPro" id="IPR023174">
    <property type="entry name" value="PDEase_CS"/>
</dbReference>
<evidence type="ECO:0000313" key="7">
    <source>
        <dbReference type="Proteomes" id="UP001479436"/>
    </source>
</evidence>
<dbReference type="GO" id="GO:0004114">
    <property type="term" value="F:3',5'-cyclic-nucleotide phosphodiesterase activity"/>
    <property type="evidence" value="ECO:0007669"/>
    <property type="project" value="UniProtKB-EC"/>
</dbReference>
<dbReference type="InterPro" id="IPR003607">
    <property type="entry name" value="HD/PDEase_dom"/>
</dbReference>
<dbReference type="PROSITE" id="PS00126">
    <property type="entry name" value="PDEASE_I_1"/>
    <property type="match status" value="1"/>
</dbReference>
<dbReference type="PANTHER" id="PTHR11347">
    <property type="entry name" value="CYCLIC NUCLEOTIDE PHOSPHODIESTERASE"/>
    <property type="match status" value="1"/>
</dbReference>
<accession>A0ABR2WFH1</accession>
<evidence type="ECO:0000256" key="1">
    <source>
        <dbReference type="ARBA" id="ARBA00022723"/>
    </source>
</evidence>
<sequence>MRLSFLKRSKSPTSPTTSTFSGGSDFNLCDILLVDSLYLAGAYHLTPYNSPQPSPTRNESKDNFESSSYDPLRNIDSETHECQRTTELVQHLLETYKQVTTVTTGNVAMSFLHDLPIDHVGHTILLIDLDSHTSNGQHTNSDLEHENRVPHDIKSNSDILYGLELLKVVVTELELGVISNVVPIVLSCNDSPQLMWSCLDLGAVDYLVKPVSPQAIKTLWLNISRAKRPEPLRDTDDEPTLVAARVALGPTNNRDAEEEPRGALTRDTWLEEVIVNHYAPPYHHVDISSFPQLNSASDQERVLSLRRMLSSWEFCPYDLSEEDLLRCILIILQDSLVIKGLKNIDTSTEVLHRFILYVRISYNDLNPYHNFYHAVDVLQATYYMLKKLGLIGHPNGNSSYSPHLPGGKKRVQNFIRPNDVFALIIATLAHDLGHPGVNNSYMINAHSSLALLYNDEAVLENFHAMYLFLLMKKHGVEFFAEQSSPEAQDFRKLVISIILATDMSAHFDYIHNFVEQNARLNSQAALDPETERMAFSAAIIKCADISNSARPYHISERWTDNLIHEFSNQALLETTNGYPLIMNPHQSKRDSAQGQIDFIEKLSLPLFNVVTETIPEFSFCLHIIHDNIAEWERVRDMCPSNTSNSKTSRDNGK</sequence>
<reference evidence="6 7" key="1">
    <citation type="submission" date="2023-04" db="EMBL/GenBank/DDBJ databases">
        <title>Genome of Basidiobolus ranarum AG-B5.</title>
        <authorList>
            <person name="Stajich J.E."/>
            <person name="Carter-House D."/>
            <person name="Gryganskyi A."/>
        </authorList>
    </citation>
    <scope>NUCLEOTIDE SEQUENCE [LARGE SCALE GENOMIC DNA]</scope>
    <source>
        <strain evidence="6 7">AG-B5</strain>
    </source>
</reference>
<comment type="caution">
    <text evidence="6">The sequence shown here is derived from an EMBL/GenBank/DDBJ whole genome shotgun (WGS) entry which is preliminary data.</text>
</comment>
<evidence type="ECO:0000256" key="4">
    <source>
        <dbReference type="SAM" id="MobiDB-lite"/>
    </source>
</evidence>
<dbReference type="EMBL" id="JASJQH010002363">
    <property type="protein sequence ID" value="KAK9760252.1"/>
    <property type="molecule type" value="Genomic_DNA"/>
</dbReference>
<dbReference type="InterPro" id="IPR002073">
    <property type="entry name" value="PDEase_catalytic_dom"/>
</dbReference>
<feature type="compositionally biased region" description="Basic residues" evidence="4">
    <location>
        <begin position="1"/>
        <end position="10"/>
    </location>
</feature>
<organism evidence="6 7">
    <name type="scientific">Basidiobolus ranarum</name>
    <dbReference type="NCBI Taxonomy" id="34480"/>
    <lineage>
        <taxon>Eukaryota</taxon>
        <taxon>Fungi</taxon>
        <taxon>Fungi incertae sedis</taxon>
        <taxon>Zoopagomycota</taxon>
        <taxon>Entomophthoromycotina</taxon>
        <taxon>Basidiobolomycetes</taxon>
        <taxon>Basidiobolales</taxon>
        <taxon>Basidiobolaceae</taxon>
        <taxon>Basidiobolus</taxon>
    </lineage>
</organism>
<keyword evidence="1 3" id="KW-0479">Metal-binding</keyword>
<evidence type="ECO:0000256" key="3">
    <source>
        <dbReference type="RuleBase" id="RU363067"/>
    </source>
</evidence>
<dbReference type="InterPro" id="IPR036971">
    <property type="entry name" value="PDEase_catalytic_dom_sf"/>
</dbReference>
<feature type="region of interest" description="Disordered" evidence="4">
    <location>
        <begin position="47"/>
        <end position="76"/>
    </location>
</feature>
<feature type="domain" description="PDEase" evidence="5">
    <location>
        <begin position="294"/>
        <end position="638"/>
    </location>
</feature>
<evidence type="ECO:0000256" key="2">
    <source>
        <dbReference type="ARBA" id="ARBA00022801"/>
    </source>
</evidence>
<dbReference type="SMART" id="SM00471">
    <property type="entry name" value="HDc"/>
    <property type="match status" value="1"/>
</dbReference>
<evidence type="ECO:0000259" key="5">
    <source>
        <dbReference type="PROSITE" id="PS51845"/>
    </source>
</evidence>
<comment type="similarity">
    <text evidence="3">Belongs to the cyclic nucleotide phosphodiesterase family.</text>
</comment>
<comment type="cofactor">
    <cofactor evidence="3">
        <name>a divalent metal cation</name>
        <dbReference type="ChEBI" id="CHEBI:60240"/>
    </cofactor>
    <text evidence="3">Binds 2 divalent metal cations per subunit. Site 1 may preferentially bind zinc ions, while site 2 has a preference for magnesium and/or manganese ions.</text>
</comment>
<dbReference type="Gene3D" id="1.10.1300.10">
    <property type="entry name" value="3'5'-cyclic nucleotide phosphodiesterase, catalytic domain"/>
    <property type="match status" value="1"/>
</dbReference>
<feature type="compositionally biased region" description="Low complexity" evidence="4">
    <location>
        <begin position="11"/>
        <end position="20"/>
    </location>
</feature>
<dbReference type="EC" id="3.1.4.-" evidence="3"/>